<dbReference type="Proteomes" id="UP000002027">
    <property type="component" value="Chromosome 2"/>
</dbReference>
<reference evidence="2" key="1">
    <citation type="submission" date="2009-11" db="EMBL/GenBank/DDBJ databases">
        <title>The complete chromosome 2 of Sphaerobacter thermophilus DSM 20745.</title>
        <authorList>
            <person name="Lucas S."/>
            <person name="Copeland A."/>
            <person name="Lapidus A."/>
            <person name="Glavina del Rio T."/>
            <person name="Dalin E."/>
            <person name="Tice H."/>
            <person name="Bruce D."/>
            <person name="Goodwin L."/>
            <person name="Pitluck S."/>
            <person name="Kyrpides N."/>
            <person name="Mavromatis K."/>
            <person name="Ivanova N."/>
            <person name="Mikhailova N."/>
            <person name="LaButti K.M."/>
            <person name="Clum A."/>
            <person name="Sun H.I."/>
            <person name="Brettin T."/>
            <person name="Detter J.C."/>
            <person name="Han C."/>
            <person name="Larimer F."/>
            <person name="Land M."/>
            <person name="Hauser L."/>
            <person name="Markowitz V."/>
            <person name="Cheng J.F."/>
            <person name="Hugenholtz P."/>
            <person name="Woyke T."/>
            <person name="Wu D."/>
            <person name="Steenblock K."/>
            <person name="Schneider S."/>
            <person name="Pukall R."/>
            <person name="Goeker M."/>
            <person name="Klenk H.P."/>
            <person name="Eisen J.A."/>
        </authorList>
    </citation>
    <scope>NUCLEOTIDE SEQUENCE [LARGE SCALE GENOMIC DNA]</scope>
    <source>
        <strain evidence="2">ATCC 49802 / DSM 20745 / S 6022</strain>
    </source>
</reference>
<reference evidence="1 2" key="2">
    <citation type="journal article" date="2010" name="Stand. Genomic Sci.">
        <title>Complete genome sequence of Desulfohalobium retbaense type strain (HR(100)).</title>
        <authorList>
            <person name="Spring S."/>
            <person name="Nolan M."/>
            <person name="Lapidus A."/>
            <person name="Glavina Del Rio T."/>
            <person name="Copeland A."/>
            <person name="Tice H."/>
            <person name="Cheng J.F."/>
            <person name="Lucas S."/>
            <person name="Land M."/>
            <person name="Chen F."/>
            <person name="Bruce D."/>
            <person name="Goodwin L."/>
            <person name="Pitluck S."/>
            <person name="Ivanova N."/>
            <person name="Mavromatis K."/>
            <person name="Mikhailova N."/>
            <person name="Pati A."/>
            <person name="Chen A."/>
            <person name="Palaniappan K."/>
            <person name="Hauser L."/>
            <person name="Chang Y.J."/>
            <person name="Jeffries C.D."/>
            <person name="Munk C."/>
            <person name="Kiss H."/>
            <person name="Chain P."/>
            <person name="Han C."/>
            <person name="Brettin T."/>
            <person name="Detter J.C."/>
            <person name="Schuler E."/>
            <person name="Goker M."/>
            <person name="Rohde M."/>
            <person name="Bristow J."/>
            <person name="Eisen J.A."/>
            <person name="Markowitz V."/>
            <person name="Hugenholtz P."/>
            <person name="Kyrpides N.C."/>
            <person name="Klenk H.P."/>
        </authorList>
    </citation>
    <scope>NUCLEOTIDE SEQUENCE [LARGE SCALE GENOMIC DNA]</scope>
    <source>
        <strain evidence="2">ATCC 49802 / DSM 20745 / S 6022</strain>
    </source>
</reference>
<gene>
    <name evidence="1" type="ordered locus">Sthe_2608</name>
</gene>
<dbReference type="KEGG" id="sti:Sthe_2608"/>
<dbReference type="InParanoid" id="D1C879"/>
<dbReference type="HOGENOM" id="CLU_2620250_0_0_0"/>
<keyword evidence="2" id="KW-1185">Reference proteome</keyword>
<protein>
    <submittedName>
        <fullName evidence="1">Uncharacterized protein</fullName>
    </submittedName>
</protein>
<dbReference type="EMBL" id="CP001824">
    <property type="protein sequence ID" value="ACZ40022.1"/>
    <property type="molecule type" value="Genomic_DNA"/>
</dbReference>
<name>D1C879_SPHTD</name>
<sequence>MPYADERFANQLERQLNRHGPRSVFRTRRSLKSLIAEHEEKLERARYRERLIRELATFYRQLETVEQFIRDRDLHEDE</sequence>
<evidence type="ECO:0000313" key="1">
    <source>
        <dbReference type="EMBL" id="ACZ40022.1"/>
    </source>
</evidence>
<dbReference type="AlphaFoldDB" id="D1C879"/>
<proteinExistence type="predicted"/>
<organism evidence="1 2">
    <name type="scientific">Sphaerobacter thermophilus (strain ATCC 49802 / DSM 20745 / KCCM 41009 / NCIMB 13125 / S 6022)</name>
    <dbReference type="NCBI Taxonomy" id="479434"/>
    <lineage>
        <taxon>Bacteria</taxon>
        <taxon>Pseudomonadati</taxon>
        <taxon>Thermomicrobiota</taxon>
        <taxon>Thermomicrobia</taxon>
        <taxon>Sphaerobacterales</taxon>
        <taxon>Sphaerobacterineae</taxon>
        <taxon>Sphaerobacteraceae</taxon>
        <taxon>Sphaerobacter</taxon>
    </lineage>
</organism>
<evidence type="ECO:0000313" key="2">
    <source>
        <dbReference type="Proteomes" id="UP000002027"/>
    </source>
</evidence>
<accession>D1C879</accession>
<dbReference type="STRING" id="479434.Sthe_2608"/>